<organism evidence="10 11">
    <name type="scientific">Flavihumibacter fluminis</name>
    <dbReference type="NCBI Taxonomy" id="2909236"/>
    <lineage>
        <taxon>Bacteria</taxon>
        <taxon>Pseudomonadati</taxon>
        <taxon>Bacteroidota</taxon>
        <taxon>Chitinophagia</taxon>
        <taxon>Chitinophagales</taxon>
        <taxon>Chitinophagaceae</taxon>
        <taxon>Flavihumibacter</taxon>
    </lineage>
</organism>
<dbReference type="InterPro" id="IPR003838">
    <property type="entry name" value="ABC3_permease_C"/>
</dbReference>
<comment type="subcellular location">
    <subcellularLocation>
        <location evidence="1">Cell membrane</location>
        <topology evidence="1">Multi-pass membrane protein</topology>
    </subcellularLocation>
</comment>
<keyword evidence="11" id="KW-1185">Reference proteome</keyword>
<proteinExistence type="inferred from homology"/>
<name>A0ABS9BD41_9BACT</name>
<dbReference type="PANTHER" id="PTHR30489">
    <property type="entry name" value="LIPOPROTEIN-RELEASING SYSTEM TRANSMEMBRANE PROTEIN LOLE"/>
    <property type="match status" value="1"/>
</dbReference>
<evidence type="ECO:0000313" key="11">
    <source>
        <dbReference type="Proteomes" id="UP001200145"/>
    </source>
</evidence>
<evidence type="ECO:0000256" key="5">
    <source>
        <dbReference type="ARBA" id="ARBA00022989"/>
    </source>
</evidence>
<comment type="caution">
    <text evidence="10">The sequence shown here is derived from an EMBL/GenBank/DDBJ whole genome shotgun (WGS) entry which is preliminary data.</text>
</comment>
<feature type="domain" description="ABC3 transporter permease C-terminal" evidence="8">
    <location>
        <begin position="307"/>
        <end position="432"/>
    </location>
</feature>
<dbReference type="InterPro" id="IPR025857">
    <property type="entry name" value="MacB_PCD"/>
</dbReference>
<dbReference type="RefSeq" id="WP_234864010.1">
    <property type="nucleotide sequence ID" value="NZ_JAKEVY010000001.1"/>
</dbReference>
<dbReference type="Pfam" id="PF02687">
    <property type="entry name" value="FtsX"/>
    <property type="match status" value="1"/>
</dbReference>
<comment type="similarity">
    <text evidence="2">Belongs to the ABC-4 integral membrane protein family. LolC/E subfamily.</text>
</comment>
<feature type="transmembrane region" description="Helical" evidence="7">
    <location>
        <begin position="398"/>
        <end position="422"/>
    </location>
</feature>
<accession>A0ABS9BD41</accession>
<evidence type="ECO:0000256" key="2">
    <source>
        <dbReference type="ARBA" id="ARBA00005236"/>
    </source>
</evidence>
<dbReference type="Pfam" id="PF12704">
    <property type="entry name" value="MacB_PCD"/>
    <property type="match status" value="1"/>
</dbReference>
<evidence type="ECO:0000259" key="9">
    <source>
        <dbReference type="Pfam" id="PF12704"/>
    </source>
</evidence>
<feature type="transmembrane region" description="Helical" evidence="7">
    <location>
        <begin position="51"/>
        <end position="73"/>
    </location>
</feature>
<reference evidence="10 11" key="1">
    <citation type="submission" date="2022-01" db="EMBL/GenBank/DDBJ databases">
        <title>Flavihumibacter sp. nov., isolated from sediment of a river.</title>
        <authorList>
            <person name="Liu H."/>
        </authorList>
    </citation>
    <scope>NUCLEOTIDE SEQUENCE [LARGE SCALE GENOMIC DNA]</scope>
    <source>
        <strain evidence="10 11">RY-1</strain>
    </source>
</reference>
<feature type="transmembrane region" description="Helical" evidence="7">
    <location>
        <begin position="305"/>
        <end position="330"/>
    </location>
</feature>
<feature type="transmembrane region" description="Helical" evidence="7">
    <location>
        <begin position="351"/>
        <end position="378"/>
    </location>
</feature>
<protein>
    <submittedName>
        <fullName evidence="10">ABC transporter permease</fullName>
    </submittedName>
</protein>
<evidence type="ECO:0000313" key="10">
    <source>
        <dbReference type="EMBL" id="MCF1713480.1"/>
    </source>
</evidence>
<dbReference type="PANTHER" id="PTHR30489:SF0">
    <property type="entry name" value="LIPOPROTEIN-RELEASING SYSTEM TRANSMEMBRANE PROTEIN LOLE"/>
    <property type="match status" value="1"/>
</dbReference>
<evidence type="ECO:0000256" key="3">
    <source>
        <dbReference type="ARBA" id="ARBA00022475"/>
    </source>
</evidence>
<evidence type="ECO:0000256" key="7">
    <source>
        <dbReference type="SAM" id="Phobius"/>
    </source>
</evidence>
<gene>
    <name evidence="10" type="ORF">L0U88_02415</name>
</gene>
<evidence type="ECO:0000256" key="4">
    <source>
        <dbReference type="ARBA" id="ARBA00022692"/>
    </source>
</evidence>
<keyword evidence="4 7" id="KW-0812">Transmembrane</keyword>
<dbReference type="EMBL" id="JAKEVY010000001">
    <property type="protein sequence ID" value="MCF1713480.1"/>
    <property type="molecule type" value="Genomic_DNA"/>
</dbReference>
<keyword evidence="5 7" id="KW-1133">Transmembrane helix</keyword>
<evidence type="ECO:0000256" key="1">
    <source>
        <dbReference type="ARBA" id="ARBA00004651"/>
    </source>
</evidence>
<evidence type="ECO:0000259" key="8">
    <source>
        <dbReference type="Pfam" id="PF02687"/>
    </source>
</evidence>
<dbReference type="Proteomes" id="UP001200145">
    <property type="component" value="Unassembled WGS sequence"/>
</dbReference>
<keyword evidence="6 7" id="KW-0472">Membrane</keyword>
<feature type="domain" description="MacB-like periplasmic core" evidence="9">
    <location>
        <begin position="55"/>
        <end position="273"/>
    </location>
</feature>
<sequence>MILSQGAIYKTHPVKNSFLTYIWRLKPCRLNIAGFIARKVAFNNNQSFSRFIIRLAIAATTISVAAMILALAFTNGFQSAISQKIFNFWGHIRVQHYEPTKSVISEEYPIDRNDTVEQLPKTLAGIRGIQAYATKNAILKTAESLEGVLFKGIDQLYDSVRLQSFLKEGRWMQFPDSGYSNEIVLSAYTAGQLKLKTNDQVLIYFIQSDGSPPRARKLTVSGIYKTGIEEYDKLIAMGDLRLIQRLNNWLPNQVGGYEVFLEKQDDMDLMNEAIFSRLPMLWNSKTIFEIYPNIFDWLSLQDQTIGITLIIMIIVAVLNLITCLIILVLERTRMVGILKALGASDRTIQHIFLYNGAIITLMGIGFGNLLGFTLLWLQNKFKFIRLPEDMYYIDKAEILVIPWQIIAVNLGTFLICIAVLTIPSLIVRKIQPVKAIQWK</sequence>
<evidence type="ECO:0000256" key="6">
    <source>
        <dbReference type="ARBA" id="ARBA00023136"/>
    </source>
</evidence>
<keyword evidence="3" id="KW-1003">Cell membrane</keyword>
<dbReference type="InterPro" id="IPR051447">
    <property type="entry name" value="Lipoprotein-release_system"/>
</dbReference>